<dbReference type="PROSITE" id="PS50181">
    <property type="entry name" value="FBOX"/>
    <property type="match status" value="1"/>
</dbReference>
<feature type="domain" description="F-box" evidence="1">
    <location>
        <begin position="5"/>
        <end position="56"/>
    </location>
</feature>
<evidence type="ECO:0000313" key="2">
    <source>
        <dbReference type="EMBL" id="CAF3731996.1"/>
    </source>
</evidence>
<dbReference type="Proteomes" id="UP000663844">
    <property type="component" value="Unassembled WGS sequence"/>
</dbReference>
<dbReference type="InterPro" id="IPR032675">
    <property type="entry name" value="LRR_dom_sf"/>
</dbReference>
<accession>A0A818X484</accession>
<feature type="non-terminal residue" evidence="2">
    <location>
        <position position="252"/>
    </location>
</feature>
<dbReference type="SUPFAM" id="SSF52047">
    <property type="entry name" value="RNI-like"/>
    <property type="match status" value="1"/>
</dbReference>
<reference evidence="2" key="1">
    <citation type="submission" date="2021-02" db="EMBL/GenBank/DDBJ databases">
        <authorList>
            <person name="Nowell W R."/>
        </authorList>
    </citation>
    <scope>NUCLEOTIDE SEQUENCE</scope>
</reference>
<comment type="caution">
    <text evidence="2">The sequence shown here is derived from an EMBL/GenBank/DDBJ whole genome shotgun (WGS) entry which is preliminary data.</text>
</comment>
<dbReference type="InterPro" id="IPR001810">
    <property type="entry name" value="F-box_dom"/>
</dbReference>
<evidence type="ECO:0000313" key="3">
    <source>
        <dbReference type="Proteomes" id="UP000663844"/>
    </source>
</evidence>
<evidence type="ECO:0000259" key="1">
    <source>
        <dbReference type="PROSITE" id="PS50181"/>
    </source>
</evidence>
<dbReference type="Gene3D" id="3.80.10.10">
    <property type="entry name" value="Ribonuclease Inhibitor"/>
    <property type="match status" value="1"/>
</dbReference>
<dbReference type="EMBL" id="CAJOAZ010000901">
    <property type="protein sequence ID" value="CAF3731996.1"/>
    <property type="molecule type" value="Genomic_DNA"/>
</dbReference>
<proteinExistence type="predicted"/>
<gene>
    <name evidence="2" type="ORF">OXD698_LOCUS14336</name>
</gene>
<organism evidence="2 3">
    <name type="scientific">Adineta steineri</name>
    <dbReference type="NCBI Taxonomy" id="433720"/>
    <lineage>
        <taxon>Eukaryota</taxon>
        <taxon>Metazoa</taxon>
        <taxon>Spiralia</taxon>
        <taxon>Gnathifera</taxon>
        <taxon>Rotifera</taxon>
        <taxon>Eurotatoria</taxon>
        <taxon>Bdelloidea</taxon>
        <taxon>Adinetida</taxon>
        <taxon>Adinetidae</taxon>
        <taxon>Adineta</taxon>
    </lineage>
</organism>
<name>A0A818X484_9BILA</name>
<dbReference type="AlphaFoldDB" id="A0A818X484"/>
<sequence length="252" mass="30181">MPLPQLVLDQFPVELIFDVFTYLTASEILHSFHNFSRYLRECIRSYQHYKINFQSIRKREYDWICKLIHPDQIMSLTVSDDEETPGQMDLFFSNDQSFARLEHLRLRNLEDFPNLLQMECLHTLTIDFKIRTIYSFDYNHMKRHDNALIKIFQLSNLRTLILNNEPLNMDFNFKILPITENLHTLQVHLKTLDNLSDIFICMPKLQRLNLSLKTTFSGDHYISEFNVPRSLTHLSIKVKYGFRDEIERFIQA</sequence>
<protein>
    <recommendedName>
        <fullName evidence="1">F-box domain-containing protein</fullName>
    </recommendedName>
</protein>